<reference evidence="1" key="1">
    <citation type="submission" date="2014-09" db="EMBL/GenBank/DDBJ databases">
        <authorList>
            <person name="Magalhaes I.L.F."/>
            <person name="Oliveira U."/>
            <person name="Santos F.R."/>
            <person name="Vidigal T.H.D.A."/>
            <person name="Brescovit A.D."/>
            <person name="Santos A.J."/>
        </authorList>
    </citation>
    <scope>NUCLEOTIDE SEQUENCE</scope>
    <source>
        <tissue evidence="1">Shoot tissue taken approximately 20 cm above the soil surface</tissue>
    </source>
</reference>
<protein>
    <submittedName>
        <fullName evidence="1">Uncharacterized protein</fullName>
    </submittedName>
</protein>
<organism evidence="1">
    <name type="scientific">Arundo donax</name>
    <name type="common">Giant reed</name>
    <name type="synonym">Donax arundinaceus</name>
    <dbReference type="NCBI Taxonomy" id="35708"/>
    <lineage>
        <taxon>Eukaryota</taxon>
        <taxon>Viridiplantae</taxon>
        <taxon>Streptophyta</taxon>
        <taxon>Embryophyta</taxon>
        <taxon>Tracheophyta</taxon>
        <taxon>Spermatophyta</taxon>
        <taxon>Magnoliopsida</taxon>
        <taxon>Liliopsida</taxon>
        <taxon>Poales</taxon>
        <taxon>Poaceae</taxon>
        <taxon>PACMAD clade</taxon>
        <taxon>Arundinoideae</taxon>
        <taxon>Arundineae</taxon>
        <taxon>Arundo</taxon>
    </lineage>
</organism>
<sequence>MAESKWGLRRCRAEAPQQRLGRKRRGRWPLRGEAWRADPPHFLDHLDGQISIPQGRLMPGLVPAARPANFCCLTVIL</sequence>
<evidence type="ECO:0000313" key="1">
    <source>
        <dbReference type="EMBL" id="JAD23245.1"/>
    </source>
</evidence>
<proteinExistence type="predicted"/>
<accession>A0A0A8YCK5</accession>
<reference evidence="1" key="2">
    <citation type="journal article" date="2015" name="Data Brief">
        <title>Shoot transcriptome of the giant reed, Arundo donax.</title>
        <authorList>
            <person name="Barrero R.A."/>
            <person name="Guerrero F.D."/>
            <person name="Moolhuijzen P."/>
            <person name="Goolsby J.A."/>
            <person name="Tidwell J."/>
            <person name="Bellgard S.E."/>
            <person name="Bellgard M.I."/>
        </authorList>
    </citation>
    <scope>NUCLEOTIDE SEQUENCE</scope>
    <source>
        <tissue evidence="1">Shoot tissue taken approximately 20 cm above the soil surface</tissue>
    </source>
</reference>
<name>A0A0A8YCK5_ARUDO</name>
<dbReference type="AlphaFoldDB" id="A0A0A8YCK5"/>
<dbReference type="EMBL" id="GBRH01274650">
    <property type="protein sequence ID" value="JAD23245.1"/>
    <property type="molecule type" value="Transcribed_RNA"/>
</dbReference>